<dbReference type="Proteomes" id="UP000680206">
    <property type="component" value="Unassembled WGS sequence"/>
</dbReference>
<dbReference type="InterPro" id="IPR042070">
    <property type="entry name" value="PucR_C-HTH_sf"/>
</dbReference>
<evidence type="ECO:0000313" key="3">
    <source>
        <dbReference type="EMBL" id="MBO2457555.1"/>
    </source>
</evidence>
<dbReference type="Pfam" id="PF25906">
    <property type="entry name" value="PucR-like_N"/>
    <property type="match status" value="1"/>
</dbReference>
<sequence length="402" mass="43881">MTAESSLAPPMTAVPPHFAELMWPEMPSVIQEVIRAIRSQVPAYDRPDESAYLQITRLGVETLVRGFITWVADPSAPTVERNATARALGHFEAVEGRALDELNAAFRIALRVCWHRTAEVAWRDQIPAEVIAAMAEAMIKFIDEVSEQTVIGYRSAQAQADLARKDARTALLTAILQRGRAVTGDSGFRALALAADWVVPAQVTPVVVGPGTKFTRSALDPDVLADTDSHQPCLLIPGKVGTARLSMLSAVLEDAPSVVGCTVPTGQAPDALRWARRVLALGEARMIGENGAVAPLTRCDDHLVTVLLASDPSMTRYLAACHLAPFSDLTSGSRQRLLDTLREWVTSRGSAVEVADRLGIHPQTVRYRLRLIEELVGEQMQDPTARFVLELTLRAAHLQRRR</sequence>
<dbReference type="EMBL" id="JAGEPF010000005">
    <property type="protein sequence ID" value="MBO2457555.1"/>
    <property type="molecule type" value="Genomic_DNA"/>
</dbReference>
<dbReference type="InterPro" id="IPR058663">
    <property type="entry name" value="PucR-like_N"/>
</dbReference>
<dbReference type="RefSeq" id="WP_208238734.1">
    <property type="nucleotide sequence ID" value="NZ_JAGEPF010000005.1"/>
</dbReference>
<dbReference type="InterPro" id="IPR051448">
    <property type="entry name" value="CdaR-like_regulators"/>
</dbReference>
<evidence type="ECO:0000313" key="4">
    <source>
        <dbReference type="Proteomes" id="UP000680206"/>
    </source>
</evidence>
<proteinExistence type="predicted"/>
<evidence type="ECO:0000259" key="1">
    <source>
        <dbReference type="Pfam" id="PF13556"/>
    </source>
</evidence>
<gene>
    <name evidence="3" type="ORF">J4709_08220</name>
</gene>
<feature type="domain" description="PucR C-terminal helix-turn-helix" evidence="1">
    <location>
        <begin position="337"/>
        <end position="395"/>
    </location>
</feature>
<reference evidence="3 4" key="1">
    <citation type="submission" date="2021-03" db="EMBL/GenBank/DDBJ databases">
        <title>Actinomadura violae sp. nov., isolated from lichen in Thailand.</title>
        <authorList>
            <person name="Kanchanasin P."/>
            <person name="Saeng-In P."/>
            <person name="Phongsopitanun W."/>
            <person name="Yuki M."/>
            <person name="Kudo T."/>
            <person name="Ohkuma M."/>
            <person name="Tanasupawat S."/>
        </authorList>
    </citation>
    <scope>NUCLEOTIDE SEQUENCE [LARGE SCALE GENOMIC DNA]</scope>
    <source>
        <strain evidence="3 4">LCR2-06</strain>
    </source>
</reference>
<dbReference type="Gene3D" id="1.10.10.2840">
    <property type="entry name" value="PucR C-terminal helix-turn-helix domain"/>
    <property type="match status" value="1"/>
</dbReference>
<accession>A0ABS3RNA9</accession>
<evidence type="ECO:0000259" key="2">
    <source>
        <dbReference type="Pfam" id="PF25906"/>
    </source>
</evidence>
<comment type="caution">
    <text evidence="3">The sequence shown here is derived from an EMBL/GenBank/DDBJ whole genome shotgun (WGS) entry which is preliminary data.</text>
</comment>
<dbReference type="PANTHER" id="PTHR33744">
    <property type="entry name" value="CARBOHYDRATE DIACID REGULATOR"/>
    <property type="match status" value="1"/>
</dbReference>
<organism evidence="3 4">
    <name type="scientific">Actinomadura violacea</name>
    <dbReference type="NCBI Taxonomy" id="2819934"/>
    <lineage>
        <taxon>Bacteria</taxon>
        <taxon>Bacillati</taxon>
        <taxon>Actinomycetota</taxon>
        <taxon>Actinomycetes</taxon>
        <taxon>Streptosporangiales</taxon>
        <taxon>Thermomonosporaceae</taxon>
        <taxon>Actinomadura</taxon>
    </lineage>
</organism>
<protein>
    <submittedName>
        <fullName evidence="3">Helix-turn-helix domain-containing protein</fullName>
    </submittedName>
</protein>
<keyword evidence="4" id="KW-1185">Reference proteome</keyword>
<feature type="domain" description="PucR-like N-terminal" evidence="2">
    <location>
        <begin position="13"/>
        <end position="176"/>
    </location>
</feature>
<dbReference type="PANTHER" id="PTHR33744:SF1">
    <property type="entry name" value="DNA-BINDING TRANSCRIPTIONAL ACTIVATOR ADER"/>
    <property type="match status" value="1"/>
</dbReference>
<dbReference type="Pfam" id="PF13556">
    <property type="entry name" value="HTH_30"/>
    <property type="match status" value="1"/>
</dbReference>
<name>A0ABS3RNA9_9ACTN</name>
<dbReference type="InterPro" id="IPR025736">
    <property type="entry name" value="PucR_C-HTH_dom"/>
</dbReference>